<accession>A0A8H6H6Y7</accession>
<gene>
    <name evidence="1" type="ORF">DFP72DRAFT_862002</name>
</gene>
<proteinExistence type="predicted"/>
<protein>
    <submittedName>
        <fullName evidence="1">Uncharacterized protein</fullName>
    </submittedName>
</protein>
<comment type="caution">
    <text evidence="1">The sequence shown here is derived from an EMBL/GenBank/DDBJ whole genome shotgun (WGS) entry which is preliminary data.</text>
</comment>
<dbReference type="AlphaFoldDB" id="A0A8H6H6Y7"/>
<dbReference type="EMBL" id="JACGCI010000235">
    <property type="protein sequence ID" value="KAF6741549.1"/>
    <property type="molecule type" value="Genomic_DNA"/>
</dbReference>
<evidence type="ECO:0000313" key="2">
    <source>
        <dbReference type="Proteomes" id="UP000521943"/>
    </source>
</evidence>
<dbReference type="Proteomes" id="UP000521943">
    <property type="component" value="Unassembled WGS sequence"/>
</dbReference>
<reference evidence="1 2" key="1">
    <citation type="submission" date="2020-07" db="EMBL/GenBank/DDBJ databases">
        <title>Comparative genomics of pyrophilous fungi reveals a link between fire events and developmental genes.</title>
        <authorList>
            <consortium name="DOE Joint Genome Institute"/>
            <person name="Steindorff A.S."/>
            <person name="Carver A."/>
            <person name="Calhoun S."/>
            <person name="Stillman K."/>
            <person name="Liu H."/>
            <person name="Lipzen A."/>
            <person name="Pangilinan J."/>
            <person name="Labutti K."/>
            <person name="Bruns T.D."/>
            <person name="Grigoriev I.V."/>
        </authorList>
    </citation>
    <scope>NUCLEOTIDE SEQUENCE [LARGE SCALE GENOMIC DNA]</scope>
    <source>
        <strain evidence="1 2">CBS 144469</strain>
    </source>
</reference>
<sequence length="312" mass="34849">MSLSSCYDIKQASLLLEALSRERANDRLAGLQLSNIEGGAISKFGRVVDVGNAKRLVFFIEGVMDEEIVWHIQGVITNLDLPPFYPRERSKYKARFLRQGLRLSGLGTSTFDAAMNGLTEVATAFSRTVTSMQPVSFVDADENGLFLDVANRYFSTRQDSRGGKEMHMDDSIDPTGALTKMVNDTHYYGEENVVEFLDQTHLTQSGRKSAVAIQPVTFKKGDVVEVQITLSAVTMHKNEWKLVATLRCVTLLDSRFGQTILRNDVKLGTKYRLTAPAKVLKRRCGADPEDDNELMELTTNKIRKMEIVKAGE</sequence>
<organism evidence="1 2">
    <name type="scientific">Ephemerocybe angulata</name>
    <dbReference type="NCBI Taxonomy" id="980116"/>
    <lineage>
        <taxon>Eukaryota</taxon>
        <taxon>Fungi</taxon>
        <taxon>Dikarya</taxon>
        <taxon>Basidiomycota</taxon>
        <taxon>Agaricomycotina</taxon>
        <taxon>Agaricomycetes</taxon>
        <taxon>Agaricomycetidae</taxon>
        <taxon>Agaricales</taxon>
        <taxon>Agaricineae</taxon>
        <taxon>Psathyrellaceae</taxon>
        <taxon>Ephemerocybe</taxon>
    </lineage>
</organism>
<keyword evidence="2" id="KW-1185">Reference proteome</keyword>
<name>A0A8H6H6Y7_9AGAR</name>
<dbReference type="OrthoDB" id="3269456at2759"/>
<evidence type="ECO:0000313" key="1">
    <source>
        <dbReference type="EMBL" id="KAF6741549.1"/>
    </source>
</evidence>